<dbReference type="InterPro" id="IPR014729">
    <property type="entry name" value="Rossmann-like_a/b/a_fold"/>
</dbReference>
<evidence type="ECO:0000256" key="10">
    <source>
        <dbReference type="HAMAP-Rule" id="MF_00244"/>
    </source>
</evidence>
<evidence type="ECO:0000313" key="12">
    <source>
        <dbReference type="EMBL" id="KRM88305.1"/>
    </source>
</evidence>
<evidence type="ECO:0000256" key="1">
    <source>
        <dbReference type="ARBA" id="ARBA00002324"/>
    </source>
</evidence>
<dbReference type="PATRIC" id="fig|1423810.4.peg.615"/>
<dbReference type="InterPro" id="IPR005248">
    <property type="entry name" value="NadD/NMNAT"/>
</dbReference>
<keyword evidence="3 10" id="KW-0662">Pyridine nucleotide biosynthesis</keyword>
<dbReference type="STRING" id="1423810.FD19_GL000599"/>
<keyword evidence="6 10" id="KW-0547">Nucleotide-binding</keyword>
<keyword evidence="5 10" id="KW-0548">Nucleotidyltransferase</keyword>
<evidence type="ECO:0000256" key="3">
    <source>
        <dbReference type="ARBA" id="ARBA00022642"/>
    </source>
</evidence>
<comment type="caution">
    <text evidence="12">The sequence shown here is derived from an EMBL/GenBank/DDBJ whole genome shotgun (WGS) entry which is preliminary data.</text>
</comment>
<dbReference type="EC" id="2.7.7.18" evidence="10"/>
<keyword evidence="7 10" id="KW-0067">ATP-binding</keyword>
<dbReference type="PANTHER" id="PTHR39321">
    <property type="entry name" value="NICOTINATE-NUCLEOTIDE ADENYLYLTRANSFERASE-RELATED"/>
    <property type="match status" value="1"/>
</dbReference>
<keyword evidence="13" id="KW-1185">Reference proteome</keyword>
<accession>A0A0R2C931</accession>
<dbReference type="GO" id="GO:0009435">
    <property type="term" value="P:NAD+ biosynthetic process"/>
    <property type="evidence" value="ECO:0007669"/>
    <property type="project" value="UniProtKB-UniRule"/>
</dbReference>
<dbReference type="UniPathway" id="UPA00253">
    <property type="reaction ID" value="UER00332"/>
</dbReference>
<keyword evidence="4 10" id="KW-0808">Transferase</keyword>
<dbReference type="NCBIfam" id="TIGR00482">
    <property type="entry name" value="nicotinate (nicotinamide) nucleotide adenylyltransferase"/>
    <property type="match status" value="1"/>
</dbReference>
<evidence type="ECO:0000313" key="13">
    <source>
        <dbReference type="Proteomes" id="UP000051789"/>
    </source>
</evidence>
<comment type="similarity">
    <text evidence="10">Belongs to the NadD family.</text>
</comment>
<dbReference type="CDD" id="cd02165">
    <property type="entry name" value="NMNAT"/>
    <property type="match status" value="1"/>
</dbReference>
<dbReference type="Gene3D" id="3.40.50.620">
    <property type="entry name" value="HUPs"/>
    <property type="match status" value="1"/>
</dbReference>
<evidence type="ECO:0000256" key="9">
    <source>
        <dbReference type="ARBA" id="ARBA00048721"/>
    </source>
</evidence>
<evidence type="ECO:0000256" key="5">
    <source>
        <dbReference type="ARBA" id="ARBA00022695"/>
    </source>
</evidence>
<dbReference type="Proteomes" id="UP000051789">
    <property type="component" value="Unassembled WGS sequence"/>
</dbReference>
<name>A0A0R2C931_9LACO</name>
<dbReference type="NCBIfam" id="NF000840">
    <property type="entry name" value="PRK00071.1-3"/>
    <property type="match status" value="1"/>
</dbReference>
<reference evidence="12 13" key="1">
    <citation type="journal article" date="2015" name="Genome Announc.">
        <title>Expanding the biotechnology potential of lactobacilli through comparative genomics of 213 strains and associated genera.</title>
        <authorList>
            <person name="Sun Z."/>
            <person name="Harris H.M."/>
            <person name="McCann A."/>
            <person name="Guo C."/>
            <person name="Argimon S."/>
            <person name="Zhang W."/>
            <person name="Yang X."/>
            <person name="Jeffery I.B."/>
            <person name="Cooney J.C."/>
            <person name="Kagawa T.F."/>
            <person name="Liu W."/>
            <person name="Song Y."/>
            <person name="Salvetti E."/>
            <person name="Wrobel A."/>
            <person name="Rasinkangas P."/>
            <person name="Parkhill J."/>
            <person name="Rea M.C."/>
            <person name="O'Sullivan O."/>
            <person name="Ritari J."/>
            <person name="Douillard F.P."/>
            <person name="Paul Ross R."/>
            <person name="Yang R."/>
            <person name="Briner A.E."/>
            <person name="Felis G.E."/>
            <person name="de Vos W.M."/>
            <person name="Barrangou R."/>
            <person name="Klaenhammer T.R."/>
            <person name="Caufield P.W."/>
            <person name="Cui Y."/>
            <person name="Zhang H."/>
            <person name="O'Toole P.W."/>
        </authorList>
    </citation>
    <scope>NUCLEOTIDE SEQUENCE [LARGE SCALE GENOMIC DNA]</scope>
    <source>
        <strain evidence="12 13">DSM 22698</strain>
    </source>
</reference>
<evidence type="ECO:0000256" key="8">
    <source>
        <dbReference type="ARBA" id="ARBA00023027"/>
    </source>
</evidence>
<dbReference type="GO" id="GO:0004515">
    <property type="term" value="F:nicotinate-nucleotide adenylyltransferase activity"/>
    <property type="evidence" value="ECO:0007669"/>
    <property type="project" value="UniProtKB-UniRule"/>
</dbReference>
<protein>
    <recommendedName>
        <fullName evidence="10">Probable nicotinate-nucleotide adenylyltransferase</fullName>
        <ecNumber evidence="10">2.7.7.18</ecNumber>
    </recommendedName>
    <alternativeName>
        <fullName evidence="10">Deamido-NAD(+) diphosphorylase</fullName>
    </alternativeName>
    <alternativeName>
        <fullName evidence="10">Deamido-NAD(+) pyrophosphorylase</fullName>
    </alternativeName>
    <alternativeName>
        <fullName evidence="10">Nicotinate mononucleotide adenylyltransferase</fullName>
        <shortName evidence="10">NaMN adenylyltransferase</shortName>
    </alternativeName>
</protein>
<comment type="pathway">
    <text evidence="2 10">Cofactor biosynthesis; NAD(+) biosynthesis; deamido-NAD(+) from nicotinate D-ribonucleotide: step 1/1.</text>
</comment>
<evidence type="ECO:0000259" key="11">
    <source>
        <dbReference type="Pfam" id="PF01467"/>
    </source>
</evidence>
<organism evidence="12 13">
    <name type="scientific">Lacticaseibacillus thailandensis DSM 22698 = JCM 13996</name>
    <dbReference type="NCBI Taxonomy" id="1423810"/>
    <lineage>
        <taxon>Bacteria</taxon>
        <taxon>Bacillati</taxon>
        <taxon>Bacillota</taxon>
        <taxon>Bacilli</taxon>
        <taxon>Lactobacillales</taxon>
        <taxon>Lactobacillaceae</taxon>
        <taxon>Lacticaseibacillus</taxon>
    </lineage>
</organism>
<dbReference type="GO" id="GO:0005524">
    <property type="term" value="F:ATP binding"/>
    <property type="evidence" value="ECO:0007669"/>
    <property type="project" value="UniProtKB-KW"/>
</dbReference>
<evidence type="ECO:0000256" key="2">
    <source>
        <dbReference type="ARBA" id="ARBA00005019"/>
    </source>
</evidence>
<evidence type="ECO:0000256" key="4">
    <source>
        <dbReference type="ARBA" id="ARBA00022679"/>
    </source>
</evidence>
<dbReference type="EMBL" id="AYZK01000001">
    <property type="protein sequence ID" value="KRM88305.1"/>
    <property type="molecule type" value="Genomic_DNA"/>
</dbReference>
<proteinExistence type="inferred from homology"/>
<dbReference type="NCBIfam" id="NF000841">
    <property type="entry name" value="PRK00071.1-4"/>
    <property type="match status" value="1"/>
</dbReference>
<keyword evidence="8 10" id="KW-0520">NAD</keyword>
<dbReference type="InterPro" id="IPR004821">
    <property type="entry name" value="Cyt_trans-like"/>
</dbReference>
<evidence type="ECO:0000256" key="6">
    <source>
        <dbReference type="ARBA" id="ARBA00022741"/>
    </source>
</evidence>
<dbReference type="NCBIfam" id="TIGR00125">
    <property type="entry name" value="cyt_tran_rel"/>
    <property type="match status" value="1"/>
</dbReference>
<dbReference type="AlphaFoldDB" id="A0A0R2C931"/>
<dbReference type="SUPFAM" id="SSF52374">
    <property type="entry name" value="Nucleotidylyl transferase"/>
    <property type="match status" value="1"/>
</dbReference>
<gene>
    <name evidence="10" type="primary">nadD</name>
    <name evidence="12" type="ORF">FD19_GL000599</name>
</gene>
<dbReference type="Pfam" id="PF01467">
    <property type="entry name" value="CTP_transf_like"/>
    <property type="match status" value="1"/>
</dbReference>
<sequence length="225" mass="25515">MTARMQSQTVKLTQPLISAEVVAEVRAKVLGDNHRKQVGLFGGTFNPVHTGHLVMADQVANQLGLSKVYFMPDATPPHADTKTAIDAKYRVEMLQAAIHDNPLFDLELCEVERGGVSYTYDTMRYLRQRHPDTDYYFIIGADMVNYLPTWKNIDQLAKMVQFVGVKRPGYPPNSKYPVLWVDAPLLDITSTAIRHRVAKGRSIRYLVPDCVEAYIRKEGLYLDED</sequence>
<evidence type="ECO:0000256" key="7">
    <source>
        <dbReference type="ARBA" id="ARBA00022840"/>
    </source>
</evidence>
<comment type="catalytic activity">
    <reaction evidence="9 10">
        <text>nicotinate beta-D-ribonucleotide + ATP + H(+) = deamido-NAD(+) + diphosphate</text>
        <dbReference type="Rhea" id="RHEA:22860"/>
        <dbReference type="ChEBI" id="CHEBI:15378"/>
        <dbReference type="ChEBI" id="CHEBI:30616"/>
        <dbReference type="ChEBI" id="CHEBI:33019"/>
        <dbReference type="ChEBI" id="CHEBI:57502"/>
        <dbReference type="ChEBI" id="CHEBI:58437"/>
        <dbReference type="EC" id="2.7.7.18"/>
    </reaction>
</comment>
<dbReference type="HAMAP" id="MF_00244">
    <property type="entry name" value="NaMN_adenylyltr"/>
    <property type="match status" value="1"/>
</dbReference>
<feature type="domain" description="Cytidyltransferase-like" evidence="11">
    <location>
        <begin position="40"/>
        <end position="196"/>
    </location>
</feature>
<comment type="function">
    <text evidence="1 10">Catalyzes the reversible adenylation of nicotinate mononucleotide (NaMN) to nicotinic acid adenine dinucleotide (NaAD).</text>
</comment>
<dbReference type="PANTHER" id="PTHR39321:SF3">
    <property type="entry name" value="PHOSPHOPANTETHEINE ADENYLYLTRANSFERASE"/>
    <property type="match status" value="1"/>
</dbReference>